<feature type="domain" description="Glycosyl transferase family 1" evidence="1">
    <location>
        <begin position="179"/>
        <end position="342"/>
    </location>
</feature>
<keyword evidence="2" id="KW-0808">Transferase</keyword>
<reference evidence="2 3" key="1">
    <citation type="submission" date="2018-07" db="EMBL/GenBank/DDBJ databases">
        <title>Genomic Encyclopedia of Type Strains, Phase III (KMG-III): the genomes of soil and plant-associated and newly described type strains.</title>
        <authorList>
            <person name="Whitman W."/>
        </authorList>
    </citation>
    <scope>NUCLEOTIDE SEQUENCE [LARGE SCALE GENOMIC DNA]</scope>
    <source>
        <strain evidence="2 3">CECT 7287</strain>
    </source>
</reference>
<dbReference type="PANTHER" id="PTHR45947:SF3">
    <property type="entry name" value="SULFOQUINOVOSYL TRANSFERASE SQD2"/>
    <property type="match status" value="1"/>
</dbReference>
<dbReference type="OrthoDB" id="9795068at2"/>
<dbReference type="RefSeq" id="WP_116060059.1">
    <property type="nucleotide sequence ID" value="NZ_QRDZ01000005.1"/>
</dbReference>
<accession>A0A3D9KFY0</accession>
<evidence type="ECO:0000259" key="1">
    <source>
        <dbReference type="Pfam" id="PF00534"/>
    </source>
</evidence>
<dbReference type="CDD" id="cd03801">
    <property type="entry name" value="GT4_PimA-like"/>
    <property type="match status" value="1"/>
</dbReference>
<protein>
    <submittedName>
        <fullName evidence="2">Glycosyltransferase involved in cell wall biosynthesis</fullName>
    </submittedName>
</protein>
<dbReference type="AlphaFoldDB" id="A0A3D9KFY0"/>
<dbReference type="Gene3D" id="3.40.50.2000">
    <property type="entry name" value="Glycogen Phosphorylase B"/>
    <property type="match status" value="2"/>
</dbReference>
<dbReference type="Pfam" id="PF00534">
    <property type="entry name" value="Glycos_transf_1"/>
    <property type="match status" value="1"/>
</dbReference>
<sequence length="378" mass="43410">MNVLYLTNIPNPYRVDFFNELARSCNLTVWFQASTEANRQWEVRLDQAKFSYKFLPGMTFGLDKHVNWTVLKELRKSQFDVYVLGCYSSPTEMAVIRWLRARRRPFLLNTDGGFPGQENRIKRWLKQTFISAADGWLSSGTNGTAYLLHYGAKSGRIWEYPFSSSAYTEEQLRPFSREEKERFKRRHDLKERVLLSVGQFIERKGFEDLLTAYGSLDNGKTSLVLIGGGPLKARYERIIREKRLRNVHLLGFMEADSLTAFYRCADVFVMPTRYDVWGLVLNEALAFGLPIVTTCGAGAAYSLVEHDVNGFVTAVGDSDSFARGCRSLLRDESLRERFAAAALSKAEDYTVARMAERHLEIFETMLEQRQHYGPKVMS</sequence>
<keyword evidence="3" id="KW-1185">Reference proteome</keyword>
<proteinExistence type="predicted"/>
<dbReference type="GO" id="GO:0016757">
    <property type="term" value="F:glycosyltransferase activity"/>
    <property type="evidence" value="ECO:0007669"/>
    <property type="project" value="InterPro"/>
</dbReference>
<dbReference type="PANTHER" id="PTHR45947">
    <property type="entry name" value="SULFOQUINOVOSYL TRANSFERASE SQD2"/>
    <property type="match status" value="1"/>
</dbReference>
<name>A0A3D9KFY0_9BACL</name>
<organism evidence="2 3">
    <name type="scientific">Cohnella phaseoli</name>
    <dbReference type="NCBI Taxonomy" id="456490"/>
    <lineage>
        <taxon>Bacteria</taxon>
        <taxon>Bacillati</taxon>
        <taxon>Bacillota</taxon>
        <taxon>Bacilli</taxon>
        <taxon>Bacillales</taxon>
        <taxon>Paenibacillaceae</taxon>
        <taxon>Cohnella</taxon>
    </lineage>
</organism>
<dbReference type="EMBL" id="QRDZ01000005">
    <property type="protein sequence ID" value="RED85041.1"/>
    <property type="molecule type" value="Genomic_DNA"/>
</dbReference>
<dbReference type="InterPro" id="IPR001296">
    <property type="entry name" value="Glyco_trans_1"/>
</dbReference>
<evidence type="ECO:0000313" key="2">
    <source>
        <dbReference type="EMBL" id="RED85041.1"/>
    </source>
</evidence>
<dbReference type="SUPFAM" id="SSF53756">
    <property type="entry name" value="UDP-Glycosyltransferase/glycogen phosphorylase"/>
    <property type="match status" value="1"/>
</dbReference>
<comment type="caution">
    <text evidence="2">The sequence shown here is derived from an EMBL/GenBank/DDBJ whole genome shotgun (WGS) entry which is preliminary data.</text>
</comment>
<evidence type="ECO:0000313" key="3">
    <source>
        <dbReference type="Proteomes" id="UP000256977"/>
    </source>
</evidence>
<dbReference type="Proteomes" id="UP000256977">
    <property type="component" value="Unassembled WGS sequence"/>
</dbReference>
<gene>
    <name evidence="2" type="ORF">DFP98_10545</name>
</gene>
<dbReference type="InterPro" id="IPR050194">
    <property type="entry name" value="Glycosyltransferase_grp1"/>
</dbReference>